<dbReference type="Pfam" id="PF08240">
    <property type="entry name" value="ADH_N"/>
    <property type="match status" value="1"/>
</dbReference>
<dbReference type="AlphaFoldDB" id="A0A845MHN1"/>
<dbReference type="CDD" id="cd05286">
    <property type="entry name" value="QOR2"/>
    <property type="match status" value="1"/>
</dbReference>
<feature type="domain" description="Enoyl reductase (ER)" evidence="4">
    <location>
        <begin position="180"/>
        <end position="491"/>
    </location>
</feature>
<dbReference type="InterPro" id="IPR019587">
    <property type="entry name" value="Polyketide_cyclase/dehydratase"/>
</dbReference>
<keyword evidence="1" id="KW-0521">NADP</keyword>
<dbReference type="GO" id="GO:0035925">
    <property type="term" value="F:mRNA 3'-UTR AU-rich region binding"/>
    <property type="evidence" value="ECO:0007669"/>
    <property type="project" value="TreeGrafter"/>
</dbReference>
<gene>
    <name evidence="5" type="ORF">GQF03_10835</name>
</gene>
<evidence type="ECO:0000256" key="3">
    <source>
        <dbReference type="SAM" id="MobiDB-lite"/>
    </source>
</evidence>
<dbReference type="InterPro" id="IPR011032">
    <property type="entry name" value="GroES-like_sf"/>
</dbReference>
<evidence type="ECO:0000256" key="2">
    <source>
        <dbReference type="ARBA" id="ARBA00023002"/>
    </source>
</evidence>
<comment type="caution">
    <text evidence="5">The sequence shown here is derived from an EMBL/GenBank/DDBJ whole genome shotgun (WGS) entry which is preliminary data.</text>
</comment>
<dbReference type="InterPro" id="IPR013149">
    <property type="entry name" value="ADH-like_C"/>
</dbReference>
<dbReference type="CDD" id="cd07821">
    <property type="entry name" value="PYR_PYL_RCAR_like"/>
    <property type="match status" value="1"/>
</dbReference>
<organism evidence="5 6">
    <name type="scientific">Sneathiella chungangensis</name>
    <dbReference type="NCBI Taxonomy" id="1418234"/>
    <lineage>
        <taxon>Bacteria</taxon>
        <taxon>Pseudomonadati</taxon>
        <taxon>Pseudomonadota</taxon>
        <taxon>Alphaproteobacteria</taxon>
        <taxon>Sneathiellales</taxon>
        <taxon>Sneathiellaceae</taxon>
        <taxon>Sneathiella</taxon>
    </lineage>
</organism>
<dbReference type="Proteomes" id="UP000445696">
    <property type="component" value="Unassembled WGS sequence"/>
</dbReference>
<dbReference type="OrthoDB" id="9805883at2"/>
<evidence type="ECO:0000313" key="6">
    <source>
        <dbReference type="Proteomes" id="UP000445696"/>
    </source>
</evidence>
<dbReference type="PANTHER" id="PTHR48106:SF13">
    <property type="entry name" value="QUINONE OXIDOREDUCTASE-RELATED"/>
    <property type="match status" value="1"/>
</dbReference>
<accession>A0A845MHN1</accession>
<dbReference type="Gene3D" id="3.30.530.20">
    <property type="match status" value="1"/>
</dbReference>
<evidence type="ECO:0000256" key="1">
    <source>
        <dbReference type="ARBA" id="ARBA00022857"/>
    </source>
</evidence>
<feature type="compositionally biased region" description="Polar residues" evidence="3">
    <location>
        <begin position="148"/>
        <end position="166"/>
    </location>
</feature>
<protein>
    <submittedName>
        <fullName evidence="5">Zinc-binding dehydrogenase</fullName>
    </submittedName>
</protein>
<dbReference type="GO" id="GO:0070402">
    <property type="term" value="F:NADPH binding"/>
    <property type="evidence" value="ECO:0007669"/>
    <property type="project" value="TreeGrafter"/>
</dbReference>
<dbReference type="InterPro" id="IPR036291">
    <property type="entry name" value="NAD(P)-bd_dom_sf"/>
</dbReference>
<dbReference type="GO" id="GO:0005829">
    <property type="term" value="C:cytosol"/>
    <property type="evidence" value="ECO:0007669"/>
    <property type="project" value="TreeGrafter"/>
</dbReference>
<name>A0A845MHN1_9PROT</name>
<sequence length="501" mass="53834">MVSVRRSTVIDAPIEAVWEILRDFNGHDRWHPAVRRSRLDGGKRTDQVSAVRNFELTEGAHLREQLLSMSDEDHSFRYAIVESEIPLHNYIAEVSLKPVTDGNGTFWSWSSRFDTPKGREKELEQLVAEGVYQAGFEAVRTRLERQRSGSLSSDRPLTRSTATASNAGLPGMAMGINRYGGPEELQSVEVVAPPPGPGEVRLRQSAIGVNYIDVYCRSGYFNLLKPPGVPGMEAVGVVESVGSGVRHLSAGQRVGYACPPVGAYATVRTMPAALVVPLPDRIDDVTAAAALLKGMSAEFLLHRVHPVKKGDVVLVYAPAGGVGRILCQWANHLGATVIGATSSEEKARIARAAGAHHVLLPGAASLEDQVKALTRGHGADVIYDAVGRDSFDHSVAALATCGHLVSFGQASGDIGARDISSLASKSATISRPNFGHYTDTPQKVAAITKRLFDAIDRHIISIEIGQRFPLSRAADAHRALEARETTGSTVLIPDDNQKGKI</sequence>
<dbReference type="InterPro" id="IPR013154">
    <property type="entry name" value="ADH-like_N"/>
</dbReference>
<dbReference type="Gene3D" id="3.40.50.720">
    <property type="entry name" value="NAD(P)-binding Rossmann-like Domain"/>
    <property type="match status" value="1"/>
</dbReference>
<evidence type="ECO:0000313" key="5">
    <source>
        <dbReference type="EMBL" id="MZR22826.1"/>
    </source>
</evidence>
<keyword evidence="6" id="KW-1185">Reference proteome</keyword>
<keyword evidence="2" id="KW-0560">Oxidoreductase</keyword>
<proteinExistence type="predicted"/>
<dbReference type="InterPro" id="IPR020843">
    <property type="entry name" value="ER"/>
</dbReference>
<evidence type="ECO:0000259" key="4">
    <source>
        <dbReference type="SMART" id="SM00829"/>
    </source>
</evidence>
<dbReference type="RefSeq" id="WP_161339285.1">
    <property type="nucleotide sequence ID" value="NZ_JBHSDG010000004.1"/>
</dbReference>
<reference evidence="5 6" key="1">
    <citation type="journal article" date="2014" name="Int. J. Syst. Evol. Microbiol.">
        <title>Sneathiella chungangensis sp. nov., isolated from a marine sand, and emended description of the genus Sneathiella.</title>
        <authorList>
            <person name="Siamphan C."/>
            <person name="Kim H."/>
            <person name="Lee J.S."/>
            <person name="Kim W."/>
        </authorList>
    </citation>
    <scope>NUCLEOTIDE SEQUENCE [LARGE SCALE GENOMIC DNA]</scope>
    <source>
        <strain evidence="5 6">KCTC 32476</strain>
    </source>
</reference>
<dbReference type="GO" id="GO:0003960">
    <property type="term" value="F:quinone reductase (NADPH) activity"/>
    <property type="evidence" value="ECO:0007669"/>
    <property type="project" value="InterPro"/>
</dbReference>
<dbReference type="SUPFAM" id="SSF50129">
    <property type="entry name" value="GroES-like"/>
    <property type="match status" value="1"/>
</dbReference>
<dbReference type="InterPro" id="IPR047618">
    <property type="entry name" value="QOR-like"/>
</dbReference>
<dbReference type="Gene3D" id="3.90.180.10">
    <property type="entry name" value="Medium-chain alcohol dehydrogenases, catalytic domain"/>
    <property type="match status" value="1"/>
</dbReference>
<dbReference type="InterPro" id="IPR023393">
    <property type="entry name" value="START-like_dom_sf"/>
</dbReference>
<dbReference type="Pfam" id="PF00107">
    <property type="entry name" value="ADH_zinc_N"/>
    <property type="match status" value="1"/>
</dbReference>
<feature type="region of interest" description="Disordered" evidence="3">
    <location>
        <begin position="145"/>
        <end position="166"/>
    </location>
</feature>
<dbReference type="SUPFAM" id="SSF51735">
    <property type="entry name" value="NAD(P)-binding Rossmann-fold domains"/>
    <property type="match status" value="1"/>
</dbReference>
<dbReference type="SUPFAM" id="SSF55961">
    <property type="entry name" value="Bet v1-like"/>
    <property type="match status" value="1"/>
</dbReference>
<dbReference type="PANTHER" id="PTHR48106">
    <property type="entry name" value="QUINONE OXIDOREDUCTASE PIG3-RELATED"/>
    <property type="match status" value="1"/>
</dbReference>
<dbReference type="SMART" id="SM00829">
    <property type="entry name" value="PKS_ER"/>
    <property type="match status" value="1"/>
</dbReference>
<dbReference type="Pfam" id="PF10604">
    <property type="entry name" value="Polyketide_cyc2"/>
    <property type="match status" value="1"/>
</dbReference>
<dbReference type="EMBL" id="WTVA01000004">
    <property type="protein sequence ID" value="MZR22826.1"/>
    <property type="molecule type" value="Genomic_DNA"/>
</dbReference>